<name>A0ABV2YPX7_9ACTN</name>
<dbReference type="PROSITE" id="PS51257">
    <property type="entry name" value="PROKAR_LIPOPROTEIN"/>
    <property type="match status" value="1"/>
</dbReference>
<reference evidence="2 3" key="1">
    <citation type="submission" date="2024-06" db="EMBL/GenBank/DDBJ databases">
        <title>The Natural Products Discovery Center: Release of the First 8490 Sequenced Strains for Exploring Actinobacteria Biosynthetic Diversity.</title>
        <authorList>
            <person name="Kalkreuter E."/>
            <person name="Kautsar S.A."/>
            <person name="Yang D."/>
            <person name="Bader C.D."/>
            <person name="Teijaro C.N."/>
            <person name="Fluegel L."/>
            <person name="Davis C.M."/>
            <person name="Simpson J.R."/>
            <person name="Lauterbach L."/>
            <person name="Steele A.D."/>
            <person name="Gui C."/>
            <person name="Meng S."/>
            <person name="Li G."/>
            <person name="Viehrig K."/>
            <person name="Ye F."/>
            <person name="Su P."/>
            <person name="Kiefer A.F."/>
            <person name="Nichols A."/>
            <person name="Cepeda A.J."/>
            <person name="Yan W."/>
            <person name="Fan B."/>
            <person name="Jiang Y."/>
            <person name="Adhikari A."/>
            <person name="Zheng C.-J."/>
            <person name="Schuster L."/>
            <person name="Cowan T.M."/>
            <person name="Smanski M.J."/>
            <person name="Chevrette M.G."/>
            <person name="De Carvalho L.P.S."/>
            <person name="Shen B."/>
        </authorList>
    </citation>
    <scope>NUCLEOTIDE SEQUENCE [LARGE SCALE GENOMIC DNA]</scope>
    <source>
        <strain evidence="2 3">NPDC038104</strain>
    </source>
</reference>
<feature type="region of interest" description="Disordered" evidence="1">
    <location>
        <begin position="97"/>
        <end position="158"/>
    </location>
</feature>
<keyword evidence="3" id="KW-1185">Reference proteome</keyword>
<feature type="compositionally biased region" description="Pro residues" evidence="1">
    <location>
        <begin position="113"/>
        <end position="126"/>
    </location>
</feature>
<dbReference type="InterPro" id="IPR006311">
    <property type="entry name" value="TAT_signal"/>
</dbReference>
<organism evidence="2 3">
    <name type="scientific">Streptomyces fragilis</name>
    <dbReference type="NCBI Taxonomy" id="67301"/>
    <lineage>
        <taxon>Bacteria</taxon>
        <taxon>Bacillati</taxon>
        <taxon>Actinomycetota</taxon>
        <taxon>Actinomycetes</taxon>
        <taxon>Kitasatosporales</taxon>
        <taxon>Streptomycetaceae</taxon>
        <taxon>Streptomyces</taxon>
    </lineage>
</organism>
<accession>A0ABV2YPX7</accession>
<protein>
    <recommendedName>
        <fullName evidence="4">Lipoprotein</fullName>
    </recommendedName>
</protein>
<dbReference type="RefSeq" id="WP_159105644.1">
    <property type="nucleotide sequence ID" value="NZ_BEVZ01000004.1"/>
</dbReference>
<evidence type="ECO:0008006" key="4">
    <source>
        <dbReference type="Google" id="ProtNLM"/>
    </source>
</evidence>
<feature type="compositionally biased region" description="Low complexity" evidence="1">
    <location>
        <begin position="127"/>
        <end position="146"/>
    </location>
</feature>
<dbReference type="EMBL" id="JBEZUR010000069">
    <property type="protein sequence ID" value="MEU3557787.1"/>
    <property type="molecule type" value="Genomic_DNA"/>
</dbReference>
<evidence type="ECO:0000313" key="2">
    <source>
        <dbReference type="EMBL" id="MEU3557787.1"/>
    </source>
</evidence>
<dbReference type="Proteomes" id="UP001550850">
    <property type="component" value="Unassembled WGS sequence"/>
</dbReference>
<comment type="caution">
    <text evidence="2">The sequence shown here is derived from an EMBL/GenBank/DDBJ whole genome shotgun (WGS) entry which is preliminary data.</text>
</comment>
<evidence type="ECO:0000256" key="1">
    <source>
        <dbReference type="SAM" id="MobiDB-lite"/>
    </source>
</evidence>
<feature type="compositionally biased region" description="Low complexity" evidence="1">
    <location>
        <begin position="99"/>
        <end position="112"/>
    </location>
</feature>
<gene>
    <name evidence="2" type="ORF">AB0E65_26780</name>
</gene>
<proteinExistence type="predicted"/>
<feature type="region of interest" description="Disordered" evidence="1">
    <location>
        <begin position="33"/>
        <end position="54"/>
    </location>
</feature>
<evidence type="ECO:0000313" key="3">
    <source>
        <dbReference type="Proteomes" id="UP001550850"/>
    </source>
</evidence>
<dbReference type="PROSITE" id="PS51318">
    <property type="entry name" value="TAT"/>
    <property type="match status" value="1"/>
</dbReference>
<sequence>MPLPPSRPRSGPRRRTLLASAAGTAAALLAACSAGSSPGGSAARRTPTADQRALSRAAADSAGLAALYDAVLAVHPGLQARLTPLRDTVRRHAEVLAERAGPAAPSPSASAPSPSPSAPVPSPSAPAPSASAPGAAAPSASRPAVPGEEKQALRLVADAERDLAGRRGRELSGLGGEPARLLASVAAAGAVHVYLLEDD</sequence>
<feature type="compositionally biased region" description="Basic and acidic residues" evidence="1">
    <location>
        <begin position="147"/>
        <end position="158"/>
    </location>
</feature>